<reference evidence="6 7" key="1">
    <citation type="journal article" date="2016" name="Nat. Commun.">
        <title>Thousands of microbial genomes shed light on interconnected biogeochemical processes in an aquifer system.</title>
        <authorList>
            <person name="Anantharaman K."/>
            <person name="Brown C.T."/>
            <person name="Hug L.A."/>
            <person name="Sharon I."/>
            <person name="Castelle C.J."/>
            <person name="Probst A.J."/>
            <person name="Thomas B.C."/>
            <person name="Singh A."/>
            <person name="Wilkins M.J."/>
            <person name="Karaoz U."/>
            <person name="Brodie E.L."/>
            <person name="Williams K.H."/>
            <person name="Hubbard S.S."/>
            <person name="Banfield J.F."/>
        </authorList>
    </citation>
    <scope>NUCLEOTIDE SEQUENCE [LARGE SCALE GENOMIC DNA]</scope>
</reference>
<dbReference type="EMBL" id="MHOL01000018">
    <property type="protein sequence ID" value="OGZ62573.1"/>
    <property type="molecule type" value="Genomic_DNA"/>
</dbReference>
<dbReference type="PROSITE" id="PS00893">
    <property type="entry name" value="NUDIX_BOX"/>
    <property type="match status" value="1"/>
</dbReference>
<comment type="similarity">
    <text evidence="4">Belongs to the Nudix hydrolase family.</text>
</comment>
<dbReference type="PRINTS" id="PR00502">
    <property type="entry name" value="NUDIXFAMILY"/>
</dbReference>
<dbReference type="InterPro" id="IPR020084">
    <property type="entry name" value="NUDIX_hydrolase_CS"/>
</dbReference>
<comment type="cofactor">
    <cofactor evidence="1">
        <name>Mg(2+)</name>
        <dbReference type="ChEBI" id="CHEBI:18420"/>
    </cofactor>
</comment>
<dbReference type="AlphaFoldDB" id="A0A1G2HJE9"/>
<dbReference type="Proteomes" id="UP000178991">
    <property type="component" value="Unassembled WGS sequence"/>
</dbReference>
<evidence type="ECO:0000256" key="4">
    <source>
        <dbReference type="RuleBase" id="RU003476"/>
    </source>
</evidence>
<evidence type="ECO:0000259" key="5">
    <source>
        <dbReference type="PROSITE" id="PS51462"/>
    </source>
</evidence>
<dbReference type="GO" id="GO:0016787">
    <property type="term" value="F:hydrolase activity"/>
    <property type="evidence" value="ECO:0007669"/>
    <property type="project" value="UniProtKB-KW"/>
</dbReference>
<evidence type="ECO:0000256" key="1">
    <source>
        <dbReference type="ARBA" id="ARBA00001946"/>
    </source>
</evidence>
<organism evidence="6 7">
    <name type="scientific">Candidatus Staskawiczbacteria bacterium RIFCSPHIGHO2_01_FULL_34_27</name>
    <dbReference type="NCBI Taxonomy" id="1802199"/>
    <lineage>
        <taxon>Bacteria</taxon>
        <taxon>Candidatus Staskawicziibacteriota</taxon>
    </lineage>
</organism>
<dbReference type="Gene3D" id="3.90.79.10">
    <property type="entry name" value="Nucleoside Triphosphate Pyrophosphohydrolase"/>
    <property type="match status" value="1"/>
</dbReference>
<evidence type="ECO:0000313" key="7">
    <source>
        <dbReference type="Proteomes" id="UP000178991"/>
    </source>
</evidence>
<dbReference type="PANTHER" id="PTHR43222">
    <property type="entry name" value="NUDIX HYDROLASE 23"/>
    <property type="match status" value="1"/>
</dbReference>
<feature type="domain" description="Nudix hydrolase" evidence="5">
    <location>
        <begin position="33"/>
        <end position="165"/>
    </location>
</feature>
<keyword evidence="3" id="KW-0460">Magnesium</keyword>
<protein>
    <recommendedName>
        <fullName evidence="5">Nudix hydrolase domain-containing protein</fullName>
    </recommendedName>
</protein>
<dbReference type="InterPro" id="IPR020476">
    <property type="entry name" value="Nudix_hydrolase"/>
</dbReference>
<dbReference type="CDD" id="cd02883">
    <property type="entry name" value="NUDIX_Hydrolase"/>
    <property type="match status" value="1"/>
</dbReference>
<proteinExistence type="inferred from homology"/>
<dbReference type="PROSITE" id="PS51462">
    <property type="entry name" value="NUDIX"/>
    <property type="match status" value="1"/>
</dbReference>
<evidence type="ECO:0000313" key="6">
    <source>
        <dbReference type="EMBL" id="OGZ62573.1"/>
    </source>
</evidence>
<comment type="caution">
    <text evidence="6">The sequence shown here is derived from an EMBL/GenBank/DDBJ whole genome shotgun (WGS) entry which is preliminary data.</text>
</comment>
<sequence>MPNNIIQAFPKDFWEQEQSNIEFILTDDAPADIPFTAVKMLLFDDHKLLLTKVPRGWDIPTGHKEEGEDIAEAVKRETLEETGVVANQMIFIGYLKLIKAAQNEQNKKYPPVSAIGVFVCKDFTVSDFSEPLHEATERCFQEIDKIGEIHHSWSSLMESIMWYAYKHK</sequence>
<dbReference type="PANTHER" id="PTHR43222:SF2">
    <property type="entry name" value="NUDIX HYDROLASE 23, CHLOROPLASTIC"/>
    <property type="match status" value="1"/>
</dbReference>
<dbReference type="InterPro" id="IPR000086">
    <property type="entry name" value="NUDIX_hydrolase_dom"/>
</dbReference>
<dbReference type="InterPro" id="IPR015797">
    <property type="entry name" value="NUDIX_hydrolase-like_dom_sf"/>
</dbReference>
<accession>A0A1G2HJE9</accession>
<name>A0A1G2HJE9_9BACT</name>
<dbReference type="Pfam" id="PF00293">
    <property type="entry name" value="NUDIX"/>
    <property type="match status" value="1"/>
</dbReference>
<dbReference type="SUPFAM" id="SSF55811">
    <property type="entry name" value="Nudix"/>
    <property type="match status" value="1"/>
</dbReference>
<keyword evidence="2 4" id="KW-0378">Hydrolase</keyword>
<evidence type="ECO:0000256" key="3">
    <source>
        <dbReference type="ARBA" id="ARBA00022842"/>
    </source>
</evidence>
<evidence type="ECO:0000256" key="2">
    <source>
        <dbReference type="ARBA" id="ARBA00022801"/>
    </source>
</evidence>
<gene>
    <name evidence="6" type="ORF">A2639_02980</name>
</gene>